<dbReference type="AlphaFoldDB" id="A0A0F4VL78"/>
<evidence type="ECO:0000256" key="6">
    <source>
        <dbReference type="ARBA" id="ARBA00023146"/>
    </source>
</evidence>
<dbReference type="InterPro" id="IPR024109">
    <property type="entry name" value="Trp-tRNA-ligase_bac-type"/>
</dbReference>
<dbReference type="InterPro" id="IPR050203">
    <property type="entry name" value="Trp-tRNA_synthetase"/>
</dbReference>
<dbReference type="NCBIfam" id="TIGR00233">
    <property type="entry name" value="trpS"/>
    <property type="match status" value="1"/>
</dbReference>
<organism evidence="10 11">
    <name type="scientific">Candidatus Liberibacter solanacearum</name>
    <dbReference type="NCBI Taxonomy" id="556287"/>
    <lineage>
        <taxon>Bacteria</taxon>
        <taxon>Pseudomonadati</taxon>
        <taxon>Pseudomonadota</taxon>
        <taxon>Alphaproteobacteria</taxon>
        <taxon>Hyphomicrobiales</taxon>
        <taxon>Rhizobiaceae</taxon>
        <taxon>Liberibacter</taxon>
    </lineage>
</organism>
<comment type="caution">
    <text evidence="10">The sequence shown here is derived from an EMBL/GenBank/DDBJ whole genome shotgun (WGS) entry which is preliminary data.</text>
</comment>
<feature type="binding site" evidence="8">
    <location>
        <begin position="157"/>
        <end position="159"/>
    </location>
    <ligand>
        <name>ATP</name>
        <dbReference type="ChEBI" id="CHEBI:30616"/>
    </ligand>
</feature>
<dbReference type="GO" id="GO:0005829">
    <property type="term" value="C:cytosol"/>
    <property type="evidence" value="ECO:0007669"/>
    <property type="project" value="TreeGrafter"/>
</dbReference>
<dbReference type="PANTHER" id="PTHR43766:SF1">
    <property type="entry name" value="TRYPTOPHAN--TRNA LIGASE, MITOCHONDRIAL"/>
    <property type="match status" value="1"/>
</dbReference>
<dbReference type="InterPro" id="IPR002306">
    <property type="entry name" value="Trp-tRNA-ligase"/>
</dbReference>
<reference evidence="10 11" key="1">
    <citation type="journal article" date="2015" name="Phytopathology">
        <title>Genomes of Candidatus Liberibacter solanacearum haplotype A from New Zealand and the USA suggest significant genome plasticity in the species.</title>
        <authorList>
            <person name="Thompson S.M."/>
            <person name="Johnson C.P."/>
            <person name="Lu A.Y."/>
            <person name="Frampton R.A."/>
            <person name="Sullivan K.L."/>
            <person name="Fiers M.W."/>
            <person name="Crowhurst R.N."/>
            <person name="Pitman A.R."/>
            <person name="Scott I."/>
            <person name="Gudmestad N.C."/>
            <person name="Smith G.R."/>
        </authorList>
    </citation>
    <scope>NUCLEOTIDE SEQUENCE [LARGE SCALE GENOMIC DNA]</scope>
    <source>
        <strain evidence="10 11">LsoNZ1</strain>
    </source>
</reference>
<feature type="binding site" evidence="8">
    <location>
        <position position="145"/>
    </location>
    <ligand>
        <name>L-tryptophan</name>
        <dbReference type="ChEBI" id="CHEBI:57912"/>
    </ligand>
</feature>
<feature type="binding site" evidence="8">
    <location>
        <begin position="19"/>
        <end position="21"/>
    </location>
    <ligand>
        <name>ATP</name>
        <dbReference type="ChEBI" id="CHEBI:30616"/>
    </ligand>
</feature>
<comment type="similarity">
    <text evidence="1 8 9">Belongs to the class-I aminoacyl-tRNA synthetase family.</text>
</comment>
<evidence type="ECO:0000256" key="2">
    <source>
        <dbReference type="ARBA" id="ARBA00022598"/>
    </source>
</evidence>
<dbReference type="PATRIC" id="fig|556287.9.peg.900"/>
<comment type="subcellular location">
    <subcellularLocation>
        <location evidence="8">Cytoplasm</location>
    </subcellularLocation>
</comment>
<dbReference type="Proteomes" id="UP000033731">
    <property type="component" value="Unassembled WGS sequence"/>
</dbReference>
<feature type="binding site" evidence="8">
    <location>
        <begin position="27"/>
        <end position="28"/>
    </location>
    <ligand>
        <name>ATP</name>
        <dbReference type="ChEBI" id="CHEBI:30616"/>
    </ligand>
</feature>
<feature type="short sequence motif" description="'HIGH' region" evidence="8">
    <location>
        <begin position="20"/>
        <end position="28"/>
    </location>
</feature>
<dbReference type="GO" id="GO:0004830">
    <property type="term" value="F:tryptophan-tRNA ligase activity"/>
    <property type="evidence" value="ECO:0007669"/>
    <property type="project" value="UniProtKB-UniRule"/>
</dbReference>
<feature type="short sequence motif" description="'KMSKS' region" evidence="8">
    <location>
        <begin position="223"/>
        <end position="227"/>
    </location>
</feature>
<gene>
    <name evidence="8" type="primary">trpS</name>
    <name evidence="10" type="ORF">DJ66_0874</name>
</gene>
<keyword evidence="8" id="KW-0963">Cytoplasm</keyword>
<dbReference type="CDD" id="cd00806">
    <property type="entry name" value="TrpRS_core"/>
    <property type="match status" value="1"/>
</dbReference>
<dbReference type="GO" id="GO:0006436">
    <property type="term" value="P:tryptophanyl-tRNA aminoacylation"/>
    <property type="evidence" value="ECO:0007669"/>
    <property type="project" value="UniProtKB-UniRule"/>
</dbReference>
<evidence type="ECO:0000256" key="9">
    <source>
        <dbReference type="RuleBase" id="RU363036"/>
    </source>
</evidence>
<dbReference type="Gene3D" id="3.40.50.620">
    <property type="entry name" value="HUPs"/>
    <property type="match status" value="1"/>
</dbReference>
<keyword evidence="4 8" id="KW-0067">ATP-binding</keyword>
<dbReference type="InterPro" id="IPR001412">
    <property type="entry name" value="aa-tRNA-synth_I_CS"/>
</dbReference>
<dbReference type="GO" id="GO:0005524">
    <property type="term" value="F:ATP binding"/>
    <property type="evidence" value="ECO:0007669"/>
    <property type="project" value="UniProtKB-UniRule"/>
</dbReference>
<sequence>MVGGNTMNSFENLFVSGVQPTGGLHLGNYLGMIRKVVKRQQTCNWAGIYFVADLHAITNKAVQEDLPYQSRLVIASFLAAGIDPSRNIMFKQSAVSEHSELAWILSCIARMGWMNNMIQFKEKGGKDGETASLGLYSYPVLMAADILLYRATHVPVGEDQKQHLELTRLIAQRFNAEFEHQIKKISQASQNKEQYSKGFFPIIESLIESSTSRIKSLKNASKKMSKSDPANSSRIDLLDDADTIAKKIHKAKTDGDVLPSEVSGLENRLEAKNLVDIFATIKHIKPEEVLKQFGGKYFSQFKLALAEVIITEIKPISTEMHRLLKEKSYIDDILIKGANRARYRAQKTMKHVREIVGFSH</sequence>
<dbReference type="EMBL" id="JMTK01000002">
    <property type="protein sequence ID" value="KJZ82139.1"/>
    <property type="molecule type" value="Genomic_DNA"/>
</dbReference>
<comment type="catalytic activity">
    <reaction evidence="7 8">
        <text>tRNA(Trp) + L-tryptophan + ATP = L-tryptophyl-tRNA(Trp) + AMP + diphosphate + H(+)</text>
        <dbReference type="Rhea" id="RHEA:24080"/>
        <dbReference type="Rhea" id="RHEA-COMP:9671"/>
        <dbReference type="Rhea" id="RHEA-COMP:9705"/>
        <dbReference type="ChEBI" id="CHEBI:15378"/>
        <dbReference type="ChEBI" id="CHEBI:30616"/>
        <dbReference type="ChEBI" id="CHEBI:33019"/>
        <dbReference type="ChEBI" id="CHEBI:57912"/>
        <dbReference type="ChEBI" id="CHEBI:78442"/>
        <dbReference type="ChEBI" id="CHEBI:78535"/>
        <dbReference type="ChEBI" id="CHEBI:456215"/>
        <dbReference type="EC" id="6.1.1.2"/>
    </reaction>
</comment>
<evidence type="ECO:0000256" key="7">
    <source>
        <dbReference type="ARBA" id="ARBA00049929"/>
    </source>
</evidence>
<evidence type="ECO:0000256" key="4">
    <source>
        <dbReference type="ARBA" id="ARBA00022840"/>
    </source>
</evidence>
<dbReference type="EC" id="6.1.1.2" evidence="8"/>
<comment type="subunit">
    <text evidence="8">Homodimer.</text>
</comment>
<comment type="function">
    <text evidence="8">Catalyzes the attachment of tryptophan to tRNA(Trp).</text>
</comment>
<keyword evidence="2 8" id="KW-0436">Ligase</keyword>
<protein>
    <recommendedName>
        <fullName evidence="8">Tryptophan--tRNA ligase</fullName>
        <ecNumber evidence="8">6.1.1.2</ecNumber>
    </recommendedName>
    <alternativeName>
        <fullName evidence="8">Tryptophanyl-tRNA synthetase</fullName>
        <shortName evidence="8">TrpRS</shortName>
    </alternativeName>
</protein>
<dbReference type="PRINTS" id="PR01039">
    <property type="entry name" value="TRNASYNTHTRP"/>
</dbReference>
<accession>A0A0F4VL78</accession>
<dbReference type="HAMAP" id="MF_00140_B">
    <property type="entry name" value="Trp_tRNA_synth_B"/>
    <property type="match status" value="1"/>
</dbReference>
<dbReference type="InterPro" id="IPR002305">
    <property type="entry name" value="aa-tRNA-synth_Ic"/>
</dbReference>
<keyword evidence="3 8" id="KW-0547">Nucleotide-binding</keyword>
<dbReference type="PROSITE" id="PS00178">
    <property type="entry name" value="AA_TRNA_LIGASE_I"/>
    <property type="match status" value="1"/>
</dbReference>
<evidence type="ECO:0000256" key="3">
    <source>
        <dbReference type="ARBA" id="ARBA00022741"/>
    </source>
</evidence>
<dbReference type="Pfam" id="PF00579">
    <property type="entry name" value="tRNA-synt_1b"/>
    <property type="match status" value="1"/>
</dbReference>
<keyword evidence="5 8" id="KW-0648">Protein biosynthesis</keyword>
<evidence type="ECO:0000256" key="5">
    <source>
        <dbReference type="ARBA" id="ARBA00022917"/>
    </source>
</evidence>
<evidence type="ECO:0000313" key="10">
    <source>
        <dbReference type="EMBL" id="KJZ82139.1"/>
    </source>
</evidence>
<evidence type="ECO:0000256" key="1">
    <source>
        <dbReference type="ARBA" id="ARBA00005594"/>
    </source>
</evidence>
<keyword evidence="11" id="KW-1185">Reference proteome</keyword>
<keyword evidence="6 8" id="KW-0030">Aminoacyl-tRNA synthetase</keyword>
<feature type="binding site" evidence="8">
    <location>
        <position position="214"/>
    </location>
    <ligand>
        <name>ATP</name>
        <dbReference type="ChEBI" id="CHEBI:30616"/>
    </ligand>
</feature>
<evidence type="ECO:0000256" key="8">
    <source>
        <dbReference type="HAMAP-Rule" id="MF_00140"/>
    </source>
</evidence>
<dbReference type="PANTHER" id="PTHR43766">
    <property type="entry name" value="TRYPTOPHAN--TRNA LIGASE, MITOCHONDRIAL"/>
    <property type="match status" value="1"/>
</dbReference>
<dbReference type="Gene3D" id="1.10.240.10">
    <property type="entry name" value="Tyrosyl-Transfer RNA Synthetase"/>
    <property type="match status" value="1"/>
</dbReference>
<name>A0A0F4VL78_9HYPH</name>
<feature type="binding site" evidence="8">
    <location>
        <begin position="223"/>
        <end position="227"/>
    </location>
    <ligand>
        <name>ATP</name>
        <dbReference type="ChEBI" id="CHEBI:30616"/>
    </ligand>
</feature>
<dbReference type="InterPro" id="IPR014729">
    <property type="entry name" value="Rossmann-like_a/b/a_fold"/>
</dbReference>
<proteinExistence type="inferred from homology"/>
<evidence type="ECO:0000313" key="11">
    <source>
        <dbReference type="Proteomes" id="UP000033731"/>
    </source>
</evidence>
<dbReference type="SUPFAM" id="SSF52374">
    <property type="entry name" value="Nucleotidylyl transferase"/>
    <property type="match status" value="1"/>
</dbReference>